<evidence type="ECO:0000313" key="8">
    <source>
        <dbReference type="Proteomes" id="UP000198984"/>
    </source>
</evidence>
<dbReference type="NCBIfam" id="TIGR03302">
    <property type="entry name" value="OM_YfiO"/>
    <property type="match status" value="1"/>
</dbReference>
<gene>
    <name evidence="7" type="ORF">SAMN04488505_106321</name>
</gene>
<dbReference type="Gene3D" id="1.25.40.10">
    <property type="entry name" value="Tetratricopeptide repeat domain"/>
    <property type="match status" value="1"/>
</dbReference>
<dbReference type="InterPro" id="IPR011990">
    <property type="entry name" value="TPR-like_helical_dom_sf"/>
</dbReference>
<name>A0A1H8BRZ4_9BACT</name>
<dbReference type="AlphaFoldDB" id="A0A1H8BRZ4"/>
<keyword evidence="4" id="KW-0175">Coiled coil</keyword>
<dbReference type="PROSITE" id="PS51257">
    <property type="entry name" value="PROKAR_LIPOPROTEIN"/>
    <property type="match status" value="1"/>
</dbReference>
<dbReference type="RefSeq" id="WP_089917822.1">
    <property type="nucleotide sequence ID" value="NZ_FOBB01000006.1"/>
</dbReference>
<evidence type="ECO:0000256" key="4">
    <source>
        <dbReference type="SAM" id="Coils"/>
    </source>
</evidence>
<sequence length="320" mass="37672">MRKIFLYITLFALVAASACNMELRRIEKSKDFGKKLAYADKLYKKKKYTQAQMLYEELFPVYKGTDKFEPIYYKYAYCSYYVKDYVQAAFHFKNYLDAFPNSPHATEVDYMQAYCYYKQSPKVNLDQTNTIKAISAMQTYINNYPTSDKVAEANLVIELCRRKLEQKEYNSAELYYNLGYYKSAAIAFKNLQRNYPDSDKSDGYKYMAIKAYFQYAKNSILEKQKERYEDVVTEYMDFADHFPSSKMKPEAEKYYAMAQGNIKTLDSETEKIEKERARRAKAAKADMNNLINTNTINNYNNSSNTNKPLENEQNKEKSNQ</sequence>
<evidence type="ECO:0000256" key="1">
    <source>
        <dbReference type="ARBA" id="ARBA00022729"/>
    </source>
</evidence>
<dbReference type="SUPFAM" id="SSF48452">
    <property type="entry name" value="TPR-like"/>
    <property type="match status" value="1"/>
</dbReference>
<protein>
    <submittedName>
        <fullName evidence="7">Beta-barrel assembly machine subunit BamD</fullName>
    </submittedName>
</protein>
<keyword evidence="8" id="KW-1185">Reference proteome</keyword>
<evidence type="ECO:0000256" key="3">
    <source>
        <dbReference type="ARBA" id="ARBA00023237"/>
    </source>
</evidence>
<feature type="coiled-coil region" evidence="4">
    <location>
        <begin position="255"/>
        <end position="285"/>
    </location>
</feature>
<dbReference type="OrthoDB" id="9770761at2"/>
<feature type="region of interest" description="Disordered" evidence="5">
    <location>
        <begin position="291"/>
        <end position="320"/>
    </location>
</feature>
<accession>A0A1H8BRZ4</accession>
<evidence type="ECO:0000259" key="6">
    <source>
        <dbReference type="Pfam" id="PF13525"/>
    </source>
</evidence>
<feature type="compositionally biased region" description="Basic and acidic residues" evidence="5">
    <location>
        <begin position="309"/>
        <end position="320"/>
    </location>
</feature>
<evidence type="ECO:0000256" key="2">
    <source>
        <dbReference type="ARBA" id="ARBA00023136"/>
    </source>
</evidence>
<reference evidence="7 8" key="1">
    <citation type="submission" date="2016-10" db="EMBL/GenBank/DDBJ databases">
        <authorList>
            <person name="de Groot N.N."/>
        </authorList>
    </citation>
    <scope>NUCLEOTIDE SEQUENCE [LARGE SCALE GENOMIC DNA]</scope>
    <source>
        <strain evidence="7 8">DSM 21039</strain>
    </source>
</reference>
<keyword evidence="1" id="KW-0732">Signal</keyword>
<proteinExistence type="predicted"/>
<dbReference type="InterPro" id="IPR017689">
    <property type="entry name" value="BamD"/>
</dbReference>
<evidence type="ECO:0000313" key="7">
    <source>
        <dbReference type="EMBL" id="SEM85542.1"/>
    </source>
</evidence>
<dbReference type="EMBL" id="FOBB01000006">
    <property type="protein sequence ID" value="SEM85542.1"/>
    <property type="molecule type" value="Genomic_DNA"/>
</dbReference>
<organism evidence="7 8">
    <name type="scientific">Chitinophaga rupis</name>
    <dbReference type="NCBI Taxonomy" id="573321"/>
    <lineage>
        <taxon>Bacteria</taxon>
        <taxon>Pseudomonadati</taxon>
        <taxon>Bacteroidota</taxon>
        <taxon>Chitinophagia</taxon>
        <taxon>Chitinophagales</taxon>
        <taxon>Chitinophagaceae</taxon>
        <taxon>Chitinophaga</taxon>
    </lineage>
</organism>
<evidence type="ECO:0000256" key="5">
    <source>
        <dbReference type="SAM" id="MobiDB-lite"/>
    </source>
</evidence>
<dbReference type="Pfam" id="PF13525">
    <property type="entry name" value="YfiO"/>
    <property type="match status" value="1"/>
</dbReference>
<feature type="compositionally biased region" description="Low complexity" evidence="5">
    <location>
        <begin position="291"/>
        <end position="306"/>
    </location>
</feature>
<keyword evidence="2" id="KW-0472">Membrane</keyword>
<feature type="domain" description="Outer membrane lipoprotein BamD-like" evidence="6">
    <location>
        <begin position="40"/>
        <end position="214"/>
    </location>
</feature>
<keyword evidence="3" id="KW-0998">Cell outer membrane</keyword>
<dbReference type="InterPro" id="IPR039565">
    <property type="entry name" value="BamD-like"/>
</dbReference>
<dbReference type="Proteomes" id="UP000198984">
    <property type="component" value="Unassembled WGS sequence"/>
</dbReference>
<dbReference type="STRING" id="573321.SAMN04488505_106321"/>